<feature type="transmembrane region" description="Helical" evidence="5">
    <location>
        <begin position="386"/>
        <end position="406"/>
    </location>
</feature>
<feature type="transmembrane region" description="Helical" evidence="5">
    <location>
        <begin position="57"/>
        <end position="79"/>
    </location>
</feature>
<accession>A0ABU8NEI3</accession>
<dbReference type="PROSITE" id="PS00216">
    <property type="entry name" value="SUGAR_TRANSPORT_1"/>
    <property type="match status" value="1"/>
</dbReference>
<keyword evidence="3 5" id="KW-1133">Transmembrane helix</keyword>
<keyword evidence="4 5" id="KW-0472">Membrane</keyword>
<comment type="subcellular location">
    <subcellularLocation>
        <location evidence="1">Cell membrane</location>
        <topology evidence="1">Multi-pass membrane protein</topology>
    </subcellularLocation>
</comment>
<feature type="domain" description="Major facilitator superfamily (MFS) profile" evidence="6">
    <location>
        <begin position="19"/>
        <end position="409"/>
    </location>
</feature>
<evidence type="ECO:0000313" key="8">
    <source>
        <dbReference type="Proteomes" id="UP001370100"/>
    </source>
</evidence>
<dbReference type="PROSITE" id="PS50850">
    <property type="entry name" value="MFS"/>
    <property type="match status" value="1"/>
</dbReference>
<feature type="transmembrane region" description="Helical" evidence="5">
    <location>
        <begin position="22"/>
        <end position="45"/>
    </location>
</feature>
<name>A0ABU8NEI3_9PSEU</name>
<comment type="caution">
    <text evidence="7">The sequence shown here is derived from an EMBL/GenBank/DDBJ whole genome shotgun (WGS) entry which is preliminary data.</text>
</comment>
<organism evidence="7 8">
    <name type="scientific">Actinomycetospora aeridis</name>
    <dbReference type="NCBI Taxonomy" id="3129231"/>
    <lineage>
        <taxon>Bacteria</taxon>
        <taxon>Bacillati</taxon>
        <taxon>Actinomycetota</taxon>
        <taxon>Actinomycetes</taxon>
        <taxon>Pseudonocardiales</taxon>
        <taxon>Pseudonocardiaceae</taxon>
        <taxon>Actinomycetospora</taxon>
    </lineage>
</organism>
<proteinExistence type="predicted"/>
<keyword evidence="2 5" id="KW-0812">Transmembrane</keyword>
<evidence type="ECO:0000259" key="6">
    <source>
        <dbReference type="PROSITE" id="PS50850"/>
    </source>
</evidence>
<dbReference type="Gene3D" id="1.20.1250.20">
    <property type="entry name" value="MFS general substrate transporter like domains"/>
    <property type="match status" value="1"/>
</dbReference>
<dbReference type="PANTHER" id="PTHR23508">
    <property type="entry name" value="CARBOXYLIC ACID TRANSPORTER PROTEIN HOMOLOG"/>
    <property type="match status" value="1"/>
</dbReference>
<dbReference type="PANTHER" id="PTHR23508:SF10">
    <property type="entry name" value="CARBOXYLIC ACID TRANSPORTER PROTEIN HOMOLOG"/>
    <property type="match status" value="1"/>
</dbReference>
<evidence type="ECO:0000313" key="7">
    <source>
        <dbReference type="EMBL" id="MEJ2890370.1"/>
    </source>
</evidence>
<dbReference type="InterPro" id="IPR036259">
    <property type="entry name" value="MFS_trans_sf"/>
</dbReference>
<feature type="transmembrane region" description="Helical" evidence="5">
    <location>
        <begin position="175"/>
        <end position="195"/>
    </location>
</feature>
<dbReference type="Proteomes" id="UP001370100">
    <property type="component" value="Unassembled WGS sequence"/>
</dbReference>
<dbReference type="Pfam" id="PF07690">
    <property type="entry name" value="MFS_1"/>
    <property type="match status" value="1"/>
</dbReference>
<dbReference type="InterPro" id="IPR020846">
    <property type="entry name" value="MFS_dom"/>
</dbReference>
<dbReference type="EMBL" id="JBBEGL010000012">
    <property type="protein sequence ID" value="MEJ2890370.1"/>
    <property type="molecule type" value="Genomic_DNA"/>
</dbReference>
<feature type="transmembrane region" description="Helical" evidence="5">
    <location>
        <begin position="233"/>
        <end position="253"/>
    </location>
</feature>
<evidence type="ECO:0000256" key="4">
    <source>
        <dbReference type="ARBA" id="ARBA00023136"/>
    </source>
</evidence>
<dbReference type="SUPFAM" id="SSF103473">
    <property type="entry name" value="MFS general substrate transporter"/>
    <property type="match status" value="1"/>
</dbReference>
<evidence type="ECO:0000256" key="2">
    <source>
        <dbReference type="ARBA" id="ARBA00022692"/>
    </source>
</evidence>
<keyword evidence="8" id="KW-1185">Reference proteome</keyword>
<sequence length="409" mass="42033">MTIGQTAPAGPRAASAGWVRPLCWSVVALEGFDLVVLGVVLPVLLRDPAWDLDPAGASVVVTVGLLGVMVGALAVGPIADVIGRRATIIATVAGFSVLTLACAFAPNPEVLGVLRFLAGLGLGGVLPVALALVAEYAPPGRGSSATTILMTGYHVGAVLTALLGILLISPFGWQAMFVAGAIPAIVLLPLIVMRLPESAEYLQRRGAKDSSWRRERRNPLATLFRDGLARPTIAFWIASFMGLLLVYGLNTWLPEIMRSAGYELGAALALLLVLNVGAILGLLLAGTVANRIGVRPATIAWFAAATLFLALLSIRLPGIGVYVSVLLAGIFVFSAQVLVYAYVSQLYPAEGRGTALGTASGVGRLGAITGPILGGALLQAGVAYPWGFYAFAVVAALGAVGVALVGRAP</sequence>
<evidence type="ECO:0000256" key="1">
    <source>
        <dbReference type="ARBA" id="ARBA00004651"/>
    </source>
</evidence>
<feature type="transmembrane region" description="Helical" evidence="5">
    <location>
        <begin position="297"/>
        <end position="316"/>
    </location>
</feature>
<gene>
    <name evidence="7" type="ORF">WCD41_28200</name>
</gene>
<dbReference type="InterPro" id="IPR011701">
    <property type="entry name" value="MFS"/>
</dbReference>
<feature type="transmembrane region" description="Helical" evidence="5">
    <location>
        <begin position="322"/>
        <end position="343"/>
    </location>
</feature>
<feature type="transmembrane region" description="Helical" evidence="5">
    <location>
        <begin position="112"/>
        <end position="134"/>
    </location>
</feature>
<feature type="transmembrane region" description="Helical" evidence="5">
    <location>
        <begin position="355"/>
        <end position="380"/>
    </location>
</feature>
<reference evidence="7 8" key="1">
    <citation type="submission" date="2024-03" db="EMBL/GenBank/DDBJ databases">
        <title>Actinomycetospora sp. OC33-EN06, a novel actinomycete isolated from wild orchid (Aerides multiflora).</title>
        <authorList>
            <person name="Suriyachadkun C."/>
        </authorList>
    </citation>
    <scope>NUCLEOTIDE SEQUENCE [LARGE SCALE GENOMIC DNA]</scope>
    <source>
        <strain evidence="7 8">OC33-EN06</strain>
    </source>
</reference>
<feature type="transmembrane region" description="Helical" evidence="5">
    <location>
        <begin position="265"/>
        <end position="285"/>
    </location>
</feature>
<evidence type="ECO:0000256" key="5">
    <source>
        <dbReference type="SAM" id="Phobius"/>
    </source>
</evidence>
<dbReference type="RefSeq" id="WP_337718565.1">
    <property type="nucleotide sequence ID" value="NZ_JBBEGL010000012.1"/>
</dbReference>
<protein>
    <submittedName>
        <fullName evidence="7">Aromatic acid/H+ symport family MFS transporter</fullName>
    </submittedName>
</protein>
<feature type="transmembrane region" description="Helical" evidence="5">
    <location>
        <begin position="86"/>
        <end position="106"/>
    </location>
</feature>
<dbReference type="InterPro" id="IPR005829">
    <property type="entry name" value="Sugar_transporter_CS"/>
</dbReference>
<evidence type="ECO:0000256" key="3">
    <source>
        <dbReference type="ARBA" id="ARBA00022989"/>
    </source>
</evidence>
<dbReference type="CDD" id="cd17365">
    <property type="entry name" value="MFS_PcaK_like"/>
    <property type="match status" value="1"/>
</dbReference>
<feature type="transmembrane region" description="Helical" evidence="5">
    <location>
        <begin position="146"/>
        <end position="169"/>
    </location>
</feature>